<comment type="caution">
    <text evidence="7">The sequence shown here is derived from an EMBL/GenBank/DDBJ whole genome shotgun (WGS) entry which is preliminary data.</text>
</comment>
<dbReference type="RefSeq" id="WP_114642813.1">
    <property type="nucleotide sequence ID" value="NZ_JAACIO010000019.1"/>
</dbReference>
<evidence type="ECO:0000313" key="8">
    <source>
        <dbReference type="Proteomes" id="UP000263486"/>
    </source>
</evidence>
<dbReference type="PROSITE" id="PS51379">
    <property type="entry name" value="4FE4S_FER_2"/>
    <property type="match status" value="1"/>
</dbReference>
<keyword evidence="4" id="KW-0408">Iron</keyword>
<evidence type="ECO:0000256" key="4">
    <source>
        <dbReference type="ARBA" id="ARBA00023004"/>
    </source>
</evidence>
<keyword evidence="3" id="KW-0560">Oxidoreductase</keyword>
<evidence type="ECO:0000256" key="1">
    <source>
        <dbReference type="ARBA" id="ARBA00022485"/>
    </source>
</evidence>
<evidence type="ECO:0000259" key="6">
    <source>
        <dbReference type="PROSITE" id="PS51379"/>
    </source>
</evidence>
<feature type="domain" description="4Fe-4S ferredoxin-type" evidence="6">
    <location>
        <begin position="19"/>
        <end position="50"/>
    </location>
</feature>
<keyword evidence="8" id="KW-1185">Reference proteome</keyword>
<evidence type="ECO:0000313" key="7">
    <source>
        <dbReference type="EMBL" id="REI40568.1"/>
    </source>
</evidence>
<name>A0ABX9KFH0_9FUSO</name>
<evidence type="ECO:0000256" key="2">
    <source>
        <dbReference type="ARBA" id="ARBA00022723"/>
    </source>
</evidence>
<dbReference type="SUPFAM" id="SSF46548">
    <property type="entry name" value="alpha-helical ferredoxin"/>
    <property type="match status" value="1"/>
</dbReference>
<organism evidence="7 8">
    <name type="scientific">Psychrilyobacter piezotolerans</name>
    <dbReference type="NCBI Taxonomy" id="2293438"/>
    <lineage>
        <taxon>Bacteria</taxon>
        <taxon>Fusobacteriati</taxon>
        <taxon>Fusobacteriota</taxon>
        <taxon>Fusobacteriia</taxon>
        <taxon>Fusobacteriales</taxon>
        <taxon>Fusobacteriaceae</taxon>
        <taxon>Psychrilyobacter</taxon>
    </lineage>
</organism>
<dbReference type="InterPro" id="IPR017896">
    <property type="entry name" value="4Fe4S_Fe-S-bd"/>
</dbReference>
<evidence type="ECO:0000256" key="3">
    <source>
        <dbReference type="ARBA" id="ARBA00023002"/>
    </source>
</evidence>
<dbReference type="PANTHER" id="PTHR43255">
    <property type="entry name" value="IRON-SULFUR-BINDING OXIDOREDUCTASE FADF-RELATED-RELATED"/>
    <property type="match status" value="1"/>
</dbReference>
<protein>
    <submittedName>
        <fullName evidence="7">4Fe-4S dicluster domain-containing protein</fullName>
    </submittedName>
</protein>
<keyword evidence="1" id="KW-0004">4Fe-4S</keyword>
<dbReference type="Pfam" id="PF13183">
    <property type="entry name" value="Fer4_8"/>
    <property type="match status" value="1"/>
</dbReference>
<accession>A0ABX9KFH0</accession>
<dbReference type="InterPro" id="IPR009051">
    <property type="entry name" value="Helical_ferredxn"/>
</dbReference>
<gene>
    <name evidence="7" type="ORF">DYH56_10440</name>
</gene>
<proteinExistence type="predicted"/>
<dbReference type="EMBL" id="QUAJ01000018">
    <property type="protein sequence ID" value="REI40568.1"/>
    <property type="molecule type" value="Genomic_DNA"/>
</dbReference>
<dbReference type="Gene3D" id="1.10.1060.10">
    <property type="entry name" value="Alpha-helical ferredoxin"/>
    <property type="match status" value="1"/>
</dbReference>
<dbReference type="PROSITE" id="PS00198">
    <property type="entry name" value="4FE4S_FER_1"/>
    <property type="match status" value="2"/>
</dbReference>
<dbReference type="PANTHER" id="PTHR43255:SF1">
    <property type="entry name" value="IRON-SULFUR-BINDING OXIDOREDUCTASE FADF-RELATED"/>
    <property type="match status" value="1"/>
</dbReference>
<dbReference type="InterPro" id="IPR017900">
    <property type="entry name" value="4Fe4S_Fe_S_CS"/>
</dbReference>
<dbReference type="Proteomes" id="UP000263486">
    <property type="component" value="Unassembled WGS sequence"/>
</dbReference>
<keyword evidence="5" id="KW-0411">Iron-sulfur</keyword>
<keyword evidence="2" id="KW-0479">Metal-binding</keyword>
<reference evidence="7 8" key="1">
    <citation type="submission" date="2018-08" db="EMBL/GenBank/DDBJ databases">
        <title>Draft genome sequence of Psychrilyobacter sp. strain SD5 isolated from Black Sea water.</title>
        <authorList>
            <person name="Yadav S."/>
            <person name="Villanueva L."/>
            <person name="Damste J.S.S."/>
        </authorList>
    </citation>
    <scope>NUCLEOTIDE SEQUENCE [LARGE SCALE GENOMIC DNA]</scope>
    <source>
        <strain evidence="7 8">SD5</strain>
    </source>
</reference>
<sequence>MARTKIIPDKYEKEIFQIKKISREMINDCMQCGKCTAGCPASSGMDVFPHQIMRHLQLGQFDKVVESETIWNCASCFACAARCPRGVDLASLMEAIRLIKLRQKGNNRLKVKDAGQLMTDEKMPQQAIVSSFRKYTK</sequence>
<dbReference type="InterPro" id="IPR051460">
    <property type="entry name" value="HdrC_iron-sulfur_subunit"/>
</dbReference>
<evidence type="ECO:0000256" key="5">
    <source>
        <dbReference type="ARBA" id="ARBA00023014"/>
    </source>
</evidence>